<gene>
    <name evidence="1" type="ORF">JG688_00008691</name>
</gene>
<name>A0A8J5M4H1_9STRA</name>
<proteinExistence type="predicted"/>
<dbReference type="Proteomes" id="UP000709295">
    <property type="component" value="Unassembled WGS sequence"/>
</dbReference>
<evidence type="ECO:0000313" key="1">
    <source>
        <dbReference type="EMBL" id="KAG6962226.1"/>
    </source>
</evidence>
<dbReference type="AlphaFoldDB" id="A0A8J5M4H1"/>
<accession>A0A8J5M4H1</accession>
<comment type="caution">
    <text evidence="1">The sequence shown here is derived from an EMBL/GenBank/DDBJ whole genome shotgun (WGS) entry which is preliminary data.</text>
</comment>
<protein>
    <submittedName>
        <fullName evidence="1">Uncharacterized protein</fullName>
    </submittedName>
</protein>
<reference evidence="1" key="1">
    <citation type="submission" date="2021-01" db="EMBL/GenBank/DDBJ databases">
        <title>Phytophthora aleatoria, a newly-described species from Pinus radiata is distinct from Phytophthora cactorum isolates based on comparative genomics.</title>
        <authorList>
            <person name="Mcdougal R."/>
            <person name="Panda P."/>
            <person name="Williams N."/>
            <person name="Studholme D.J."/>
        </authorList>
    </citation>
    <scope>NUCLEOTIDE SEQUENCE</scope>
    <source>
        <strain evidence="1">NZFS 4037</strain>
    </source>
</reference>
<organism evidence="1 2">
    <name type="scientific">Phytophthora aleatoria</name>
    <dbReference type="NCBI Taxonomy" id="2496075"/>
    <lineage>
        <taxon>Eukaryota</taxon>
        <taxon>Sar</taxon>
        <taxon>Stramenopiles</taxon>
        <taxon>Oomycota</taxon>
        <taxon>Peronosporomycetes</taxon>
        <taxon>Peronosporales</taxon>
        <taxon>Peronosporaceae</taxon>
        <taxon>Phytophthora</taxon>
    </lineage>
</organism>
<evidence type="ECO:0000313" key="2">
    <source>
        <dbReference type="Proteomes" id="UP000709295"/>
    </source>
</evidence>
<sequence length="50" mass="5629">MDEPLFQGVPSPCYASHSRTISQADLTARIPAWMLRRAFQFGAVRPRPQA</sequence>
<keyword evidence="2" id="KW-1185">Reference proteome</keyword>
<dbReference type="EMBL" id="JAENGY010000471">
    <property type="protein sequence ID" value="KAG6962226.1"/>
    <property type="molecule type" value="Genomic_DNA"/>
</dbReference>